<keyword evidence="2" id="KW-1185">Reference proteome</keyword>
<organism evidence="1 2">
    <name type="scientific">Rhamnella rubrinervis</name>
    <dbReference type="NCBI Taxonomy" id="2594499"/>
    <lineage>
        <taxon>Eukaryota</taxon>
        <taxon>Viridiplantae</taxon>
        <taxon>Streptophyta</taxon>
        <taxon>Embryophyta</taxon>
        <taxon>Tracheophyta</taxon>
        <taxon>Spermatophyta</taxon>
        <taxon>Magnoliopsida</taxon>
        <taxon>eudicotyledons</taxon>
        <taxon>Gunneridae</taxon>
        <taxon>Pentapetalae</taxon>
        <taxon>rosids</taxon>
        <taxon>fabids</taxon>
        <taxon>Rosales</taxon>
        <taxon>Rhamnaceae</taxon>
        <taxon>rhamnoid group</taxon>
        <taxon>Rhamneae</taxon>
        <taxon>Rhamnella</taxon>
    </lineage>
</organism>
<dbReference type="PANTHER" id="PTHR48205">
    <property type="entry name" value="OS01G0742766 PROTEIN"/>
    <property type="match status" value="1"/>
</dbReference>
<sequence length="88" mass="9950">MAAEPKRRKIDHPPSRWIATPYASKEKRTAKSLPVAQTDEINFRIQQAKSFAIAQAQQEGCTGSFRVFDSPFRNFFVPVVPTRAELAD</sequence>
<dbReference type="AlphaFoldDB" id="A0A8K0GZP1"/>
<proteinExistence type="predicted"/>
<protein>
    <submittedName>
        <fullName evidence="1">Uncharacterized protein</fullName>
    </submittedName>
</protein>
<dbReference type="Proteomes" id="UP000796880">
    <property type="component" value="Unassembled WGS sequence"/>
</dbReference>
<dbReference type="EMBL" id="VOIH02000007">
    <property type="protein sequence ID" value="KAF3442965.1"/>
    <property type="molecule type" value="Genomic_DNA"/>
</dbReference>
<evidence type="ECO:0000313" key="2">
    <source>
        <dbReference type="Proteomes" id="UP000796880"/>
    </source>
</evidence>
<name>A0A8K0GZP1_9ROSA</name>
<dbReference type="PANTHER" id="PTHR48205:SF1">
    <property type="entry name" value="OS01G0742766 PROTEIN"/>
    <property type="match status" value="1"/>
</dbReference>
<gene>
    <name evidence="1" type="ORF">FNV43_RR16883</name>
</gene>
<dbReference type="OrthoDB" id="1938885at2759"/>
<reference evidence="1" key="1">
    <citation type="submission" date="2020-03" db="EMBL/GenBank/DDBJ databases">
        <title>A high-quality chromosome-level genome assembly of a woody plant with both climbing and erect habits, Rhamnella rubrinervis.</title>
        <authorList>
            <person name="Lu Z."/>
            <person name="Yang Y."/>
            <person name="Zhu X."/>
            <person name="Sun Y."/>
        </authorList>
    </citation>
    <scope>NUCLEOTIDE SEQUENCE</scope>
    <source>
        <strain evidence="1">BYM</strain>
        <tissue evidence="1">Leaf</tissue>
    </source>
</reference>
<accession>A0A8K0GZP1</accession>
<comment type="caution">
    <text evidence="1">The sequence shown here is derived from an EMBL/GenBank/DDBJ whole genome shotgun (WGS) entry which is preliminary data.</text>
</comment>
<evidence type="ECO:0000313" key="1">
    <source>
        <dbReference type="EMBL" id="KAF3442965.1"/>
    </source>
</evidence>